<organism evidence="1 2">
    <name type="scientific">Rotaria sordida</name>
    <dbReference type="NCBI Taxonomy" id="392033"/>
    <lineage>
        <taxon>Eukaryota</taxon>
        <taxon>Metazoa</taxon>
        <taxon>Spiralia</taxon>
        <taxon>Gnathifera</taxon>
        <taxon>Rotifera</taxon>
        <taxon>Eurotatoria</taxon>
        <taxon>Bdelloidea</taxon>
        <taxon>Philodinida</taxon>
        <taxon>Philodinidae</taxon>
        <taxon>Rotaria</taxon>
    </lineage>
</organism>
<sequence>MPQLHTFIFYISTNNIIDASLPRQSNLDIQQTFTNINYGQTACVIDYFNDIGLNAICHVYSLPFTFTRLEKITNGFPTILFDTNQAFQRLNDDDKWKSDENSSYSVIEYSHLTSLDMTMADFGYIEQFLLETKTYLPCLTHVNIISIRRQTINSIKRNAVIYGNVTNCSMNKINKRTLLSKYIPSSVRKIFNDNNYLFRFNKFFPICIY</sequence>
<protein>
    <submittedName>
        <fullName evidence="1">Uncharacterized protein</fullName>
    </submittedName>
</protein>
<dbReference type="Proteomes" id="UP000663823">
    <property type="component" value="Unassembled WGS sequence"/>
</dbReference>
<dbReference type="EMBL" id="CAJOAX010009953">
    <property type="protein sequence ID" value="CAF4066198.1"/>
    <property type="molecule type" value="Genomic_DNA"/>
</dbReference>
<gene>
    <name evidence="1" type="ORF">OTI717_LOCUS32411</name>
</gene>
<evidence type="ECO:0000313" key="2">
    <source>
        <dbReference type="Proteomes" id="UP000663823"/>
    </source>
</evidence>
<accession>A0A819SPI8</accession>
<evidence type="ECO:0000313" key="1">
    <source>
        <dbReference type="EMBL" id="CAF4066198.1"/>
    </source>
</evidence>
<dbReference type="AlphaFoldDB" id="A0A819SPI8"/>
<proteinExistence type="predicted"/>
<comment type="caution">
    <text evidence="1">The sequence shown here is derived from an EMBL/GenBank/DDBJ whole genome shotgun (WGS) entry which is preliminary data.</text>
</comment>
<reference evidence="1" key="1">
    <citation type="submission" date="2021-02" db="EMBL/GenBank/DDBJ databases">
        <authorList>
            <person name="Nowell W R."/>
        </authorList>
    </citation>
    <scope>NUCLEOTIDE SEQUENCE</scope>
</reference>
<name>A0A819SPI8_9BILA</name>